<organism evidence="10 11">
    <name type="scientific">Cyclotella cryptica</name>
    <dbReference type="NCBI Taxonomy" id="29204"/>
    <lineage>
        <taxon>Eukaryota</taxon>
        <taxon>Sar</taxon>
        <taxon>Stramenopiles</taxon>
        <taxon>Ochrophyta</taxon>
        <taxon>Bacillariophyta</taxon>
        <taxon>Coscinodiscophyceae</taxon>
        <taxon>Thalassiosirophycidae</taxon>
        <taxon>Stephanodiscales</taxon>
        <taxon>Stephanodiscaceae</taxon>
        <taxon>Cyclotella</taxon>
    </lineage>
</organism>
<dbReference type="Pfam" id="PF08423">
    <property type="entry name" value="Rad51"/>
    <property type="match status" value="1"/>
</dbReference>
<evidence type="ECO:0000313" key="10">
    <source>
        <dbReference type="EMBL" id="KAL3793312.1"/>
    </source>
</evidence>
<dbReference type="InterPro" id="IPR010995">
    <property type="entry name" value="DNA_repair_Rad51/TF_NusA_a-hlx"/>
</dbReference>
<keyword evidence="3 6" id="KW-0547">Nucleotide-binding</keyword>
<evidence type="ECO:0000256" key="2">
    <source>
        <dbReference type="ARBA" id="ARBA00007095"/>
    </source>
</evidence>
<comment type="function">
    <text evidence="7">Binds to single and double-stranded DNA and exhibits DNA-dependent ATPase activity. Underwinds duplex DNA.</text>
</comment>
<dbReference type="InterPro" id="IPR011941">
    <property type="entry name" value="DNA_recomb/repair_Rad51"/>
</dbReference>
<keyword evidence="7" id="KW-0238">DNA-binding</keyword>
<dbReference type="InterPro" id="IPR013632">
    <property type="entry name" value="Rad51_C"/>
</dbReference>
<keyword evidence="5 7" id="KW-0539">Nucleus</keyword>
<dbReference type="SUPFAM" id="SSF52540">
    <property type="entry name" value="P-loop containing nucleoside triphosphate hydrolases"/>
    <property type="match status" value="1"/>
</dbReference>
<dbReference type="FunFam" id="3.40.50.300:FF:000092">
    <property type="entry name" value="DNA repair protein Rad51 homolog"/>
    <property type="match status" value="1"/>
</dbReference>
<dbReference type="EMBL" id="JABMIG020000092">
    <property type="protein sequence ID" value="KAL3793312.1"/>
    <property type="molecule type" value="Genomic_DNA"/>
</dbReference>
<keyword evidence="7" id="KW-0234">DNA repair</keyword>
<evidence type="ECO:0000256" key="5">
    <source>
        <dbReference type="ARBA" id="ARBA00023242"/>
    </source>
</evidence>
<dbReference type="InterPro" id="IPR003593">
    <property type="entry name" value="AAA+_ATPase"/>
</dbReference>
<dbReference type="Gene3D" id="3.40.50.300">
    <property type="entry name" value="P-loop containing nucleotide triphosphate hydrolases"/>
    <property type="match status" value="1"/>
</dbReference>
<dbReference type="GO" id="GO:0006310">
    <property type="term" value="P:DNA recombination"/>
    <property type="evidence" value="ECO:0007669"/>
    <property type="project" value="UniProtKB-KW"/>
</dbReference>
<gene>
    <name evidence="10" type="ORF">HJC23_003822</name>
</gene>
<dbReference type="PROSITE" id="PS50163">
    <property type="entry name" value="RECA_3"/>
    <property type="match status" value="1"/>
</dbReference>
<dbReference type="GO" id="GO:0006281">
    <property type="term" value="P:DNA repair"/>
    <property type="evidence" value="ECO:0007669"/>
    <property type="project" value="UniProtKB-KW"/>
</dbReference>
<dbReference type="InterPro" id="IPR020587">
    <property type="entry name" value="RecA_monomer-monomer_interface"/>
</dbReference>
<reference evidence="10 11" key="1">
    <citation type="journal article" date="2020" name="G3 (Bethesda)">
        <title>Improved Reference Genome for Cyclotella cryptica CCMP332, a Model for Cell Wall Morphogenesis, Salinity Adaptation, and Lipid Production in Diatoms (Bacillariophyta).</title>
        <authorList>
            <person name="Roberts W.R."/>
            <person name="Downey K.M."/>
            <person name="Ruck E.C."/>
            <person name="Traller J.C."/>
            <person name="Alverson A.J."/>
        </authorList>
    </citation>
    <scope>NUCLEOTIDE SEQUENCE [LARGE SCALE GENOMIC DNA]</scope>
    <source>
        <strain evidence="10 11">CCMP332</strain>
    </source>
</reference>
<dbReference type="CDD" id="cd19513">
    <property type="entry name" value="Rad51"/>
    <property type="match status" value="1"/>
</dbReference>
<comment type="caution">
    <text evidence="10">The sequence shown here is derived from an EMBL/GenBank/DDBJ whole genome shotgun (WGS) entry which is preliminary data.</text>
</comment>
<keyword evidence="7" id="KW-0233">DNA recombination</keyword>
<evidence type="ECO:0000256" key="3">
    <source>
        <dbReference type="ARBA" id="ARBA00022741"/>
    </source>
</evidence>
<feature type="domain" description="RecA family profile 1" evidence="8">
    <location>
        <begin position="205"/>
        <end position="376"/>
    </location>
</feature>
<evidence type="ECO:0000256" key="4">
    <source>
        <dbReference type="ARBA" id="ARBA00022840"/>
    </source>
</evidence>
<dbReference type="Gene3D" id="1.10.150.20">
    <property type="entry name" value="5' to 3' exonuclease, C-terminal subdomain"/>
    <property type="match status" value="1"/>
</dbReference>
<dbReference type="NCBIfam" id="NF003301">
    <property type="entry name" value="PRK04301.1"/>
    <property type="match status" value="1"/>
</dbReference>
<evidence type="ECO:0000259" key="8">
    <source>
        <dbReference type="PROSITE" id="PS50162"/>
    </source>
</evidence>
<comment type="subcellular location">
    <subcellularLocation>
        <location evidence="1 7">Nucleus</location>
    </subcellularLocation>
</comment>
<dbReference type="Proteomes" id="UP001516023">
    <property type="component" value="Unassembled WGS sequence"/>
</dbReference>
<protein>
    <recommendedName>
        <fullName evidence="7">DNA repair protein RAD51 homolog</fullName>
    </recommendedName>
</protein>
<dbReference type="GO" id="GO:0005524">
    <property type="term" value="F:ATP binding"/>
    <property type="evidence" value="ECO:0007669"/>
    <property type="project" value="UniProtKB-KW"/>
</dbReference>
<dbReference type="InterPro" id="IPR020588">
    <property type="entry name" value="RecA_ATP-bd"/>
</dbReference>
<dbReference type="SMART" id="SM00382">
    <property type="entry name" value="AAA"/>
    <property type="match status" value="1"/>
</dbReference>
<keyword evidence="7" id="KW-0227">DNA damage</keyword>
<dbReference type="SUPFAM" id="SSF47794">
    <property type="entry name" value="Rad51 N-terminal domain-like"/>
    <property type="match status" value="1"/>
</dbReference>
<sequence>MAAVAGYYEEAHQGEQQGEESMERGNRSGDLYGTEAYLLYLIRLNTLNFCQGIGLIAAWNSCHGTAVFRRVSIAGPLQIYGTVRTFDVWKTTLPSWKRKSGYYFAFILSESVYIYSHRVPLRPQISVNYQSLEILQEHGVAANDIQKLNDAGFHTVESVAHSTVRKLSEVRGLSEAKVLKLKEIVKTMVPMDFKTAADALEDRKALVTLTTGSTELDKLLEGGIETGSLTEVFGEFRTGKTQLCHTLCVTCQMPISEGGAEGKAIYIDTEGTFRPNRLQAIAERFGMDPSVALENVAYARAHNSEHQMELLKMAAAIMSQDRYALIVVDSATALYRTDYSGRGELSERQMHLAQFLRQLTRLAEEFGVAVFITNQVVANPDGMSFAKDSTKPIGGNIVAHASTTRLRLRKGRGENRICTVFDSPTLPEADCQFAVGPNGICDATE</sequence>
<name>A0ABD3Q032_9STRA</name>
<evidence type="ECO:0000313" key="11">
    <source>
        <dbReference type="Proteomes" id="UP001516023"/>
    </source>
</evidence>
<proteinExistence type="inferred from homology"/>
<evidence type="ECO:0000256" key="6">
    <source>
        <dbReference type="RuleBase" id="RU003422"/>
    </source>
</evidence>
<dbReference type="AlphaFoldDB" id="A0ABD3Q032"/>
<dbReference type="GO" id="GO:0003677">
    <property type="term" value="F:DNA binding"/>
    <property type="evidence" value="ECO:0007669"/>
    <property type="project" value="UniProtKB-KW"/>
</dbReference>
<keyword evidence="4 6" id="KW-0067">ATP-binding</keyword>
<evidence type="ECO:0000256" key="7">
    <source>
        <dbReference type="RuleBase" id="RU364139"/>
    </source>
</evidence>
<keyword evidence="11" id="KW-1185">Reference proteome</keyword>
<dbReference type="InterPro" id="IPR027417">
    <property type="entry name" value="P-loop_NTPase"/>
</dbReference>
<dbReference type="PANTHER" id="PTHR22942">
    <property type="entry name" value="RECA/RAD51/RADA DNA STRAND-PAIRING FAMILY MEMBER"/>
    <property type="match status" value="1"/>
</dbReference>
<evidence type="ECO:0000259" key="9">
    <source>
        <dbReference type="PROSITE" id="PS50163"/>
    </source>
</evidence>
<dbReference type="NCBIfam" id="TIGR02239">
    <property type="entry name" value="recomb_RAD51"/>
    <property type="match status" value="1"/>
</dbReference>
<evidence type="ECO:0000256" key="1">
    <source>
        <dbReference type="ARBA" id="ARBA00004123"/>
    </source>
</evidence>
<dbReference type="PROSITE" id="PS50162">
    <property type="entry name" value="RECA_2"/>
    <property type="match status" value="1"/>
</dbReference>
<comment type="similarity">
    <text evidence="2 7">Belongs to the RecA family. RAD51 subfamily.</text>
</comment>
<accession>A0ABD3Q032</accession>
<dbReference type="PANTHER" id="PTHR22942:SF39">
    <property type="entry name" value="DNA REPAIR PROTEIN RAD51 HOMOLOG 1"/>
    <property type="match status" value="1"/>
</dbReference>
<dbReference type="GO" id="GO:0005634">
    <property type="term" value="C:nucleus"/>
    <property type="evidence" value="ECO:0007669"/>
    <property type="project" value="UniProtKB-SubCell"/>
</dbReference>
<feature type="domain" description="RecA family profile 2" evidence="9">
    <location>
        <begin position="382"/>
        <end position="445"/>
    </location>
</feature>